<sequence length="307" mass="33159">MKNLKARKGMAALVTIALVGSTMALAPSAAYAADKGSDQTPKNASMAKVQKAKTKISKLSSDQKSITVKWKKLSSSKADGYQVRYAANSTFKKAKTVKVKKASTAKAVLKKGVKPFTTYYVQVRAYKKVGKKTVYSQWSATKTATTKAKANTGDKKLDKKINSILDKKIKKTGDAGLKKAFDYVAKLPYGTKGATKPKGKWAVTGAKKMISNKGGNCYESAALFCQLAKAMGYNAKAMAGKTSGRPHGWVEIKVSGTWYVCDPNNTTTLLKSPNSKIAKQIVEEKGLALDSCLFMQPKSDTLFVYSK</sequence>
<evidence type="ECO:0000259" key="3">
    <source>
        <dbReference type="PROSITE" id="PS50853"/>
    </source>
</evidence>
<dbReference type="CDD" id="cd00063">
    <property type="entry name" value="FN3"/>
    <property type="match status" value="1"/>
</dbReference>
<feature type="domain" description="Fibronectin type-III" evidence="3">
    <location>
        <begin position="52"/>
        <end position="149"/>
    </location>
</feature>
<dbReference type="SUPFAM" id="SSF54001">
    <property type="entry name" value="Cysteine proteinases"/>
    <property type="match status" value="1"/>
</dbReference>
<dbReference type="AlphaFoldDB" id="A0A4S4G4I4"/>
<dbReference type="RefSeq" id="WP_136433908.1">
    <property type="nucleotide sequence ID" value="NZ_SSTJ01000004.1"/>
</dbReference>
<dbReference type="InterPro" id="IPR036116">
    <property type="entry name" value="FN3_sf"/>
</dbReference>
<comment type="caution">
    <text evidence="4">The sequence shown here is derived from an EMBL/GenBank/DDBJ whole genome shotgun (WGS) entry which is preliminary data.</text>
</comment>
<proteinExistence type="predicted"/>
<name>A0A4S4G4I4_9ACTN</name>
<dbReference type="Gene3D" id="3.30.2140.20">
    <property type="match status" value="1"/>
</dbReference>
<dbReference type="Pfam" id="PF01841">
    <property type="entry name" value="Transglut_core"/>
    <property type="match status" value="1"/>
</dbReference>
<keyword evidence="1" id="KW-0326">Glycosidase</keyword>
<protein>
    <recommendedName>
        <fullName evidence="3">Fibronectin type-III domain-containing protein</fullName>
    </recommendedName>
</protein>
<dbReference type="GO" id="GO:0005975">
    <property type="term" value="P:carbohydrate metabolic process"/>
    <property type="evidence" value="ECO:0007669"/>
    <property type="project" value="UniProtKB-ARBA"/>
</dbReference>
<dbReference type="InterPro" id="IPR013783">
    <property type="entry name" value="Ig-like_fold"/>
</dbReference>
<dbReference type="SMART" id="SM00460">
    <property type="entry name" value="TGc"/>
    <property type="match status" value="1"/>
</dbReference>
<reference evidence="4 5" key="1">
    <citation type="submission" date="2019-04" db="EMBL/GenBank/DDBJ databases">
        <title>Microbes associate with the intestines of laboratory mice.</title>
        <authorList>
            <person name="Navarre W."/>
            <person name="Wong E."/>
            <person name="Huang K.C."/>
            <person name="Tropini C."/>
            <person name="Ng K."/>
            <person name="Yu B."/>
        </authorList>
    </citation>
    <scope>NUCLEOTIDE SEQUENCE [LARGE SCALE GENOMIC DNA]</scope>
    <source>
        <strain evidence="4 5">NM80_B27</strain>
    </source>
</reference>
<dbReference type="InterPro" id="IPR053710">
    <property type="entry name" value="Arylamine_NAT_domain_sf"/>
</dbReference>
<evidence type="ECO:0000313" key="4">
    <source>
        <dbReference type="EMBL" id="THG37721.1"/>
    </source>
</evidence>
<dbReference type="GO" id="GO:0016798">
    <property type="term" value="F:hydrolase activity, acting on glycosyl bonds"/>
    <property type="evidence" value="ECO:0007669"/>
    <property type="project" value="UniProtKB-KW"/>
</dbReference>
<feature type="chain" id="PRO_5020692286" description="Fibronectin type-III domain-containing protein" evidence="2">
    <location>
        <begin position="33"/>
        <end position="307"/>
    </location>
</feature>
<dbReference type="InterPro" id="IPR003961">
    <property type="entry name" value="FN3_dom"/>
</dbReference>
<evidence type="ECO:0000256" key="2">
    <source>
        <dbReference type="SAM" id="SignalP"/>
    </source>
</evidence>
<accession>A0A4S4G4I4</accession>
<keyword evidence="2" id="KW-0732">Signal</keyword>
<dbReference type="Proteomes" id="UP000308978">
    <property type="component" value="Unassembled WGS sequence"/>
</dbReference>
<dbReference type="EMBL" id="SSTJ01000004">
    <property type="protein sequence ID" value="THG37721.1"/>
    <property type="molecule type" value="Genomic_DNA"/>
</dbReference>
<dbReference type="SUPFAM" id="SSF49265">
    <property type="entry name" value="Fibronectin type III"/>
    <property type="match status" value="1"/>
</dbReference>
<gene>
    <name evidence="4" type="ORF">E5986_05005</name>
</gene>
<evidence type="ECO:0000313" key="5">
    <source>
        <dbReference type="Proteomes" id="UP000308978"/>
    </source>
</evidence>
<dbReference type="Gene3D" id="2.60.40.10">
    <property type="entry name" value="Immunoglobulins"/>
    <property type="match status" value="1"/>
</dbReference>
<dbReference type="InterPro" id="IPR002931">
    <property type="entry name" value="Transglutaminase-like"/>
</dbReference>
<dbReference type="PROSITE" id="PS50853">
    <property type="entry name" value="FN3"/>
    <property type="match status" value="1"/>
</dbReference>
<evidence type="ECO:0000256" key="1">
    <source>
        <dbReference type="ARBA" id="ARBA00023295"/>
    </source>
</evidence>
<organism evidence="4 5">
    <name type="scientific">Adlercreutzia caecimuris</name>
    <dbReference type="NCBI Taxonomy" id="671266"/>
    <lineage>
        <taxon>Bacteria</taxon>
        <taxon>Bacillati</taxon>
        <taxon>Actinomycetota</taxon>
        <taxon>Coriobacteriia</taxon>
        <taxon>Eggerthellales</taxon>
        <taxon>Eggerthellaceae</taxon>
        <taxon>Adlercreutzia</taxon>
    </lineage>
</organism>
<feature type="signal peptide" evidence="2">
    <location>
        <begin position="1"/>
        <end position="32"/>
    </location>
</feature>
<dbReference type="Pfam" id="PF00041">
    <property type="entry name" value="fn3"/>
    <property type="match status" value="1"/>
</dbReference>
<dbReference type="InterPro" id="IPR038765">
    <property type="entry name" value="Papain-like_cys_pep_sf"/>
</dbReference>
<keyword evidence="1" id="KW-0378">Hydrolase</keyword>